<dbReference type="Proteomes" id="UP001287356">
    <property type="component" value="Unassembled WGS sequence"/>
</dbReference>
<feature type="region of interest" description="Disordered" evidence="1">
    <location>
        <begin position="1"/>
        <end position="153"/>
    </location>
</feature>
<reference evidence="2" key="1">
    <citation type="journal article" date="2023" name="Mol. Phylogenet. Evol.">
        <title>Genome-scale phylogeny and comparative genomics of the fungal order Sordariales.</title>
        <authorList>
            <person name="Hensen N."/>
            <person name="Bonometti L."/>
            <person name="Westerberg I."/>
            <person name="Brannstrom I.O."/>
            <person name="Guillou S."/>
            <person name="Cros-Aarteil S."/>
            <person name="Calhoun S."/>
            <person name="Haridas S."/>
            <person name="Kuo A."/>
            <person name="Mondo S."/>
            <person name="Pangilinan J."/>
            <person name="Riley R."/>
            <person name="LaButti K."/>
            <person name="Andreopoulos B."/>
            <person name="Lipzen A."/>
            <person name="Chen C."/>
            <person name="Yan M."/>
            <person name="Daum C."/>
            <person name="Ng V."/>
            <person name="Clum A."/>
            <person name="Steindorff A."/>
            <person name="Ohm R.A."/>
            <person name="Martin F."/>
            <person name="Silar P."/>
            <person name="Natvig D.O."/>
            <person name="Lalanne C."/>
            <person name="Gautier V."/>
            <person name="Ament-Velasquez S.L."/>
            <person name="Kruys A."/>
            <person name="Hutchinson M.I."/>
            <person name="Powell A.J."/>
            <person name="Barry K."/>
            <person name="Miller A.N."/>
            <person name="Grigoriev I.V."/>
            <person name="Debuchy R."/>
            <person name="Gladieux P."/>
            <person name="Hiltunen Thoren M."/>
            <person name="Johannesson H."/>
        </authorList>
    </citation>
    <scope>NUCLEOTIDE SEQUENCE</scope>
    <source>
        <strain evidence="2">CBS 958.72</strain>
    </source>
</reference>
<evidence type="ECO:0000313" key="2">
    <source>
        <dbReference type="EMBL" id="KAK3369300.1"/>
    </source>
</evidence>
<dbReference type="AlphaFoldDB" id="A0AAE0N3X3"/>
<keyword evidence="3" id="KW-1185">Reference proteome</keyword>
<reference evidence="2" key="2">
    <citation type="submission" date="2023-06" db="EMBL/GenBank/DDBJ databases">
        <authorList>
            <consortium name="Lawrence Berkeley National Laboratory"/>
            <person name="Haridas S."/>
            <person name="Hensen N."/>
            <person name="Bonometti L."/>
            <person name="Westerberg I."/>
            <person name="Brannstrom I.O."/>
            <person name="Guillou S."/>
            <person name="Cros-Aarteil S."/>
            <person name="Calhoun S."/>
            <person name="Kuo A."/>
            <person name="Mondo S."/>
            <person name="Pangilinan J."/>
            <person name="Riley R."/>
            <person name="Labutti K."/>
            <person name="Andreopoulos B."/>
            <person name="Lipzen A."/>
            <person name="Chen C."/>
            <person name="Yanf M."/>
            <person name="Daum C."/>
            <person name="Ng V."/>
            <person name="Clum A."/>
            <person name="Steindorff A."/>
            <person name="Ohm R."/>
            <person name="Martin F."/>
            <person name="Silar P."/>
            <person name="Natvig D."/>
            <person name="Lalanne C."/>
            <person name="Gautier V."/>
            <person name="Ament-Velasquez S.L."/>
            <person name="Kruys A."/>
            <person name="Hutchinson M.I."/>
            <person name="Powell A.J."/>
            <person name="Barry K."/>
            <person name="Miller A.N."/>
            <person name="Grigoriev I.V."/>
            <person name="Debuchy R."/>
            <person name="Gladieux P."/>
            <person name="Thoren M.H."/>
            <person name="Johannesson H."/>
        </authorList>
    </citation>
    <scope>NUCLEOTIDE SEQUENCE</scope>
    <source>
        <strain evidence="2">CBS 958.72</strain>
    </source>
</reference>
<gene>
    <name evidence="2" type="ORF">B0T24DRAFT_358899</name>
</gene>
<evidence type="ECO:0000256" key="1">
    <source>
        <dbReference type="SAM" id="MobiDB-lite"/>
    </source>
</evidence>
<accession>A0AAE0N3X3</accession>
<proteinExistence type="predicted"/>
<sequence>MMQHRPKEPQGGIPGTHAKDSDATAGVRHNAPEGLYTPPAPLPETTDPAESAVPPQQSASSSFPTDATLPPATPTDAAPSPTTPPDLPGERGAGPPKPAPLGRRSSPQRERDQEAGGGSSDARQSSPGERPTLGRKRRLDKLESSDPDDDERA</sequence>
<dbReference type="EMBL" id="JAULSN010000006">
    <property type="protein sequence ID" value="KAK3369300.1"/>
    <property type="molecule type" value="Genomic_DNA"/>
</dbReference>
<evidence type="ECO:0000313" key="3">
    <source>
        <dbReference type="Proteomes" id="UP001287356"/>
    </source>
</evidence>
<organism evidence="2 3">
    <name type="scientific">Lasiosphaeria ovina</name>
    <dbReference type="NCBI Taxonomy" id="92902"/>
    <lineage>
        <taxon>Eukaryota</taxon>
        <taxon>Fungi</taxon>
        <taxon>Dikarya</taxon>
        <taxon>Ascomycota</taxon>
        <taxon>Pezizomycotina</taxon>
        <taxon>Sordariomycetes</taxon>
        <taxon>Sordariomycetidae</taxon>
        <taxon>Sordariales</taxon>
        <taxon>Lasiosphaeriaceae</taxon>
        <taxon>Lasiosphaeria</taxon>
    </lineage>
</organism>
<name>A0AAE0N3X3_9PEZI</name>
<comment type="caution">
    <text evidence="2">The sequence shown here is derived from an EMBL/GenBank/DDBJ whole genome shotgun (WGS) entry which is preliminary data.</text>
</comment>
<feature type="compositionally biased region" description="Low complexity" evidence="1">
    <location>
        <begin position="48"/>
        <end position="80"/>
    </location>
</feature>
<protein>
    <submittedName>
        <fullName evidence="2">Uncharacterized protein</fullName>
    </submittedName>
</protein>